<protein>
    <submittedName>
        <fullName evidence="2">Uncharacterized protein</fullName>
    </submittedName>
</protein>
<dbReference type="KEGG" id="spsw:Sps_04754"/>
<reference evidence="2 3" key="1">
    <citation type="submission" date="2016-03" db="EMBL/GenBank/DDBJ databases">
        <title>Complete genome sequence of Shewanella psychrophila WP2, a deep sea bacterium isolated from west Pacific sediment.</title>
        <authorList>
            <person name="Xu G."/>
            <person name="Jian H."/>
        </authorList>
    </citation>
    <scope>NUCLEOTIDE SEQUENCE [LARGE SCALE GENOMIC DNA]</scope>
    <source>
        <strain evidence="2 3">WP2</strain>
    </source>
</reference>
<keyword evidence="3" id="KW-1185">Reference proteome</keyword>
<gene>
    <name evidence="2" type="ORF">Sps_04754</name>
</gene>
<name>A0A1S6HW76_9GAMM</name>
<feature type="region of interest" description="Disordered" evidence="1">
    <location>
        <begin position="46"/>
        <end position="79"/>
    </location>
</feature>
<evidence type="ECO:0000256" key="1">
    <source>
        <dbReference type="SAM" id="MobiDB-lite"/>
    </source>
</evidence>
<dbReference type="Proteomes" id="UP000189545">
    <property type="component" value="Chromosome"/>
</dbReference>
<accession>A0A1S6HW76</accession>
<dbReference type="EMBL" id="CP014782">
    <property type="protein sequence ID" value="AQS39837.1"/>
    <property type="molecule type" value="Genomic_DNA"/>
</dbReference>
<sequence length="161" mass="17747">MLLHTQISPVKGHSKLTLAIVLVVLLCQFFAIGSAFSVQYPSGEHPMGKNVSHHHSHSESPNRRASYTSNDQDAHHHGPIAFNATEPVPFDFVSNVLTILDGELAVNAEAEHEHANHSHTPSHPPEEPILISSFFESEILIDDDISYLNCRYAPPIPPPHT</sequence>
<evidence type="ECO:0000313" key="2">
    <source>
        <dbReference type="EMBL" id="AQS39837.1"/>
    </source>
</evidence>
<organism evidence="2 3">
    <name type="scientific">Shewanella psychrophila</name>
    <dbReference type="NCBI Taxonomy" id="225848"/>
    <lineage>
        <taxon>Bacteria</taxon>
        <taxon>Pseudomonadati</taxon>
        <taxon>Pseudomonadota</taxon>
        <taxon>Gammaproteobacteria</taxon>
        <taxon>Alteromonadales</taxon>
        <taxon>Shewanellaceae</taxon>
        <taxon>Shewanella</taxon>
    </lineage>
</organism>
<evidence type="ECO:0000313" key="3">
    <source>
        <dbReference type="Proteomes" id="UP000189545"/>
    </source>
</evidence>
<proteinExistence type="predicted"/>
<dbReference type="AlphaFoldDB" id="A0A1S6HW76"/>